<protein>
    <submittedName>
        <fullName evidence="1">Uncharacterized protein</fullName>
    </submittedName>
</protein>
<keyword evidence="2" id="KW-1185">Reference proteome</keyword>
<gene>
    <name evidence="1" type="ORF">L484_020540</name>
</gene>
<reference evidence="2" key="1">
    <citation type="submission" date="2013-01" db="EMBL/GenBank/DDBJ databases">
        <title>Draft Genome Sequence of a Mulberry Tree, Morus notabilis C.K. Schneid.</title>
        <authorList>
            <person name="He N."/>
            <person name="Zhao S."/>
        </authorList>
    </citation>
    <scope>NUCLEOTIDE SEQUENCE</scope>
</reference>
<dbReference type="AlphaFoldDB" id="W9SPX3"/>
<dbReference type="Proteomes" id="UP000030645">
    <property type="component" value="Unassembled WGS sequence"/>
</dbReference>
<organism evidence="1 2">
    <name type="scientific">Morus notabilis</name>
    <dbReference type="NCBI Taxonomy" id="981085"/>
    <lineage>
        <taxon>Eukaryota</taxon>
        <taxon>Viridiplantae</taxon>
        <taxon>Streptophyta</taxon>
        <taxon>Embryophyta</taxon>
        <taxon>Tracheophyta</taxon>
        <taxon>Spermatophyta</taxon>
        <taxon>Magnoliopsida</taxon>
        <taxon>eudicotyledons</taxon>
        <taxon>Gunneridae</taxon>
        <taxon>Pentapetalae</taxon>
        <taxon>rosids</taxon>
        <taxon>fabids</taxon>
        <taxon>Rosales</taxon>
        <taxon>Moraceae</taxon>
        <taxon>Moreae</taxon>
        <taxon>Morus</taxon>
    </lineage>
</organism>
<evidence type="ECO:0000313" key="1">
    <source>
        <dbReference type="EMBL" id="EXC20320.1"/>
    </source>
</evidence>
<dbReference type="EMBL" id="KE345913">
    <property type="protein sequence ID" value="EXC20320.1"/>
    <property type="molecule type" value="Genomic_DNA"/>
</dbReference>
<evidence type="ECO:0000313" key="2">
    <source>
        <dbReference type="Proteomes" id="UP000030645"/>
    </source>
</evidence>
<name>W9SPX3_9ROSA</name>
<sequence>MAYSRRFLYPFGQTLTLITSSRSTTRIGCILAVSAVFGSIIFRPHVSYAMDGLDILGHDDIEPWHASDEEENPHALWKFAKKFWLPVFFFLTVLSHLDDPVTIIALKVILFLLSTKPSPFSVYVFVNEFCHQLMRQEPHLYNIKSLYAHKVEVQDYKLLCLARVEVKDQEFTLVGILGGWWALPRLSEGPFSLLRLKAVRQP</sequence>
<dbReference type="eggNOG" id="ENOG502S01N">
    <property type="taxonomic scope" value="Eukaryota"/>
</dbReference>
<proteinExistence type="predicted"/>
<accession>W9SPX3</accession>